<dbReference type="InterPro" id="IPR012336">
    <property type="entry name" value="Thioredoxin-like_fold"/>
</dbReference>
<dbReference type="InterPro" id="IPR011990">
    <property type="entry name" value="TPR-like_helical_dom_sf"/>
</dbReference>
<dbReference type="SUPFAM" id="SSF52833">
    <property type="entry name" value="Thioredoxin-like"/>
    <property type="match status" value="1"/>
</dbReference>
<dbReference type="PANTHER" id="PTHR42852">
    <property type="entry name" value="THIOL:DISULFIDE INTERCHANGE PROTEIN DSBE"/>
    <property type="match status" value="1"/>
</dbReference>
<dbReference type="Gene3D" id="3.40.30.10">
    <property type="entry name" value="Glutaredoxin"/>
    <property type="match status" value="1"/>
</dbReference>
<dbReference type="InterPro" id="IPR050553">
    <property type="entry name" value="Thioredoxin_ResA/DsbE_sf"/>
</dbReference>
<dbReference type="RefSeq" id="WP_158521019.1">
    <property type="nucleotide sequence ID" value="NZ_CP017641.1"/>
</dbReference>
<dbReference type="Pfam" id="PF13905">
    <property type="entry name" value="Thioredoxin_8"/>
    <property type="match status" value="1"/>
</dbReference>
<dbReference type="CDD" id="cd02966">
    <property type="entry name" value="TlpA_like_family"/>
    <property type="match status" value="1"/>
</dbReference>
<dbReference type="PROSITE" id="PS51352">
    <property type="entry name" value="THIOREDOXIN_2"/>
    <property type="match status" value="1"/>
</dbReference>
<protein>
    <submittedName>
        <fullName evidence="3">Thiol-disulfide oxidoreductase ResA</fullName>
    </submittedName>
</protein>
<dbReference type="PANTHER" id="PTHR42852:SF13">
    <property type="entry name" value="PROTEIN DIPZ"/>
    <property type="match status" value="1"/>
</dbReference>
<keyword evidence="1" id="KW-0732">Signal</keyword>
<dbReference type="KEGG" id="fmr:Fuma_03091"/>
<feature type="chain" id="PRO_5012320476" evidence="1">
    <location>
        <begin position="23"/>
        <end position="649"/>
    </location>
</feature>
<dbReference type="Gene3D" id="1.25.40.10">
    <property type="entry name" value="Tetratricopeptide repeat domain"/>
    <property type="match status" value="1"/>
</dbReference>
<proteinExistence type="predicted"/>
<keyword evidence="4" id="KW-1185">Reference proteome</keyword>
<feature type="domain" description="Thioredoxin" evidence="2">
    <location>
        <begin position="491"/>
        <end position="629"/>
    </location>
</feature>
<gene>
    <name evidence="3" type="primary">resA_4</name>
    <name evidence="3" type="ORF">Fuma_03091</name>
</gene>
<sequence length="649" mass="71897" precursor="true">MRPVQMFIGLCLLPAAAAPVLAQPTAEQIFKMYVPVQKGVEFDTPEADKFKDCKVEIERGEGTAGFVVYGPAGEVLRRFTDTNKDTQADLYRYYRMGLEVYRDIDTDFNQKPDQHRWMNWGGMRWGIDKNEDGKIDQWRILSAQEAAQIAVEAMINGDVQALASVLLTAEDVKALKVTPELEKKLLDAVSDPGAKVRQVLSASKTLTSRSKWVRFDPPVPGLIPRDDGKSDIDLTVYENAMAIVENGTSHELVSIGEMIQVGNVWKLAQIPMPLDAENAHVSIGGIMMQPQMSAGGFDAPPEMAKELEAVLNDLQKLDESSPEDNVTPQLLAKYNRQRADLIEKVIRIVPNEKERIQWIKQLTDGIGVAVQTGQYDDGLKRLTQLQDQVKANNELLGYVWYRRLLAEYAVRLKEDNEKSRQTTQDWWLKQLEVFAEKWPQSDDTADAIVQLAISLELMGRVDDAKRWYGVLVKDHERTNAGIRAGGALRRLDLAGKPLQLAGRSLDGNKIDASQYRGKVTLVVFWATWAQPYTDDLPKLVAVHKQYQRAGFEILGVNLDADAQGIPAYLARNGGGNWQHIRDPGGTDGQLARSFGIVSVPTMFIVGKDGRVAGGVAAESLETAVQTLLKGQALDAPARQGAAGLAPDRQ</sequence>
<dbReference type="Proteomes" id="UP000187735">
    <property type="component" value="Chromosome"/>
</dbReference>
<reference evidence="3 4" key="1">
    <citation type="journal article" date="2016" name="Front. Microbiol.">
        <title>Fuerstia marisgermanicae gen. nov., sp. nov., an Unusual Member of the Phylum Planctomycetes from the German Wadden Sea.</title>
        <authorList>
            <person name="Kohn T."/>
            <person name="Heuer A."/>
            <person name="Jogler M."/>
            <person name="Vollmers J."/>
            <person name="Boedeker C."/>
            <person name="Bunk B."/>
            <person name="Rast P."/>
            <person name="Borchert D."/>
            <person name="Glockner I."/>
            <person name="Freese H.M."/>
            <person name="Klenk H.P."/>
            <person name="Overmann J."/>
            <person name="Kaster A.K."/>
            <person name="Rohde M."/>
            <person name="Wiegand S."/>
            <person name="Jogler C."/>
        </authorList>
    </citation>
    <scope>NUCLEOTIDE SEQUENCE [LARGE SCALE GENOMIC DNA]</scope>
    <source>
        <strain evidence="3 4">NH11</strain>
    </source>
</reference>
<dbReference type="InterPro" id="IPR036249">
    <property type="entry name" value="Thioredoxin-like_sf"/>
</dbReference>
<evidence type="ECO:0000259" key="2">
    <source>
        <dbReference type="PROSITE" id="PS51352"/>
    </source>
</evidence>
<evidence type="ECO:0000313" key="4">
    <source>
        <dbReference type="Proteomes" id="UP000187735"/>
    </source>
</evidence>
<evidence type="ECO:0000313" key="3">
    <source>
        <dbReference type="EMBL" id="APZ93473.1"/>
    </source>
</evidence>
<feature type="signal peptide" evidence="1">
    <location>
        <begin position="1"/>
        <end position="22"/>
    </location>
</feature>
<dbReference type="EMBL" id="CP017641">
    <property type="protein sequence ID" value="APZ93473.1"/>
    <property type="molecule type" value="Genomic_DNA"/>
</dbReference>
<name>A0A1P8WHF7_9PLAN</name>
<dbReference type="STRING" id="1891926.Fuma_03091"/>
<evidence type="ECO:0000256" key="1">
    <source>
        <dbReference type="SAM" id="SignalP"/>
    </source>
</evidence>
<dbReference type="AlphaFoldDB" id="A0A1P8WHF7"/>
<accession>A0A1P8WHF7</accession>
<dbReference type="GO" id="GO:0006950">
    <property type="term" value="P:response to stress"/>
    <property type="evidence" value="ECO:0007669"/>
    <property type="project" value="UniProtKB-ARBA"/>
</dbReference>
<organism evidence="3 4">
    <name type="scientific">Fuerstiella marisgermanici</name>
    <dbReference type="NCBI Taxonomy" id="1891926"/>
    <lineage>
        <taxon>Bacteria</taxon>
        <taxon>Pseudomonadati</taxon>
        <taxon>Planctomycetota</taxon>
        <taxon>Planctomycetia</taxon>
        <taxon>Planctomycetales</taxon>
        <taxon>Planctomycetaceae</taxon>
        <taxon>Fuerstiella</taxon>
    </lineage>
</organism>
<dbReference type="OrthoDB" id="252709at2"/>
<dbReference type="InterPro" id="IPR013766">
    <property type="entry name" value="Thioredoxin_domain"/>
</dbReference>